<reference evidence="2 3" key="1">
    <citation type="submission" date="2024-01" db="EMBL/GenBank/DDBJ databases">
        <title>Hyphobacterium bacterium isolated from marine sediment.</title>
        <authorList>
            <person name="Zhao S."/>
        </authorList>
    </citation>
    <scope>NUCLEOTIDE SEQUENCE [LARGE SCALE GENOMIC DNA]</scope>
    <source>
        <strain evidence="2 3">Y60-23</strain>
    </source>
</reference>
<sequence length="129" mass="13746">MKTLIALCLGLAVASPVLAQTKPGMDPQAEPRAGDLLQGPPPEGADGAYLLAPFIDFTERERAFFLEHVVPALTLEHPMTNAGNEDAPWYCFAYPDAVSADYGRRQVRAMRGGETLGAQLLIDTSCAAG</sequence>
<evidence type="ECO:0000313" key="2">
    <source>
        <dbReference type="EMBL" id="MEE2566564.1"/>
    </source>
</evidence>
<feature type="signal peptide" evidence="1">
    <location>
        <begin position="1"/>
        <end position="19"/>
    </location>
</feature>
<name>A0ABU7LYC3_9PROT</name>
<accession>A0ABU7LYC3</accession>
<keyword evidence="3" id="KW-1185">Reference proteome</keyword>
<organism evidence="2 3">
    <name type="scientific">Hyphobacterium marinum</name>
    <dbReference type="NCBI Taxonomy" id="3116574"/>
    <lineage>
        <taxon>Bacteria</taxon>
        <taxon>Pseudomonadati</taxon>
        <taxon>Pseudomonadota</taxon>
        <taxon>Alphaproteobacteria</taxon>
        <taxon>Maricaulales</taxon>
        <taxon>Maricaulaceae</taxon>
        <taxon>Hyphobacterium</taxon>
    </lineage>
</organism>
<evidence type="ECO:0000313" key="3">
    <source>
        <dbReference type="Proteomes" id="UP001310692"/>
    </source>
</evidence>
<keyword evidence="1" id="KW-0732">Signal</keyword>
<protein>
    <submittedName>
        <fullName evidence="2">Uncharacterized protein</fullName>
    </submittedName>
</protein>
<dbReference type="EMBL" id="JAZDRO010000002">
    <property type="protein sequence ID" value="MEE2566564.1"/>
    <property type="molecule type" value="Genomic_DNA"/>
</dbReference>
<evidence type="ECO:0000256" key="1">
    <source>
        <dbReference type="SAM" id="SignalP"/>
    </source>
</evidence>
<feature type="chain" id="PRO_5045058194" evidence="1">
    <location>
        <begin position="20"/>
        <end position="129"/>
    </location>
</feature>
<proteinExistence type="predicted"/>
<gene>
    <name evidence="2" type="ORF">V0U35_07700</name>
</gene>
<dbReference type="Proteomes" id="UP001310692">
    <property type="component" value="Unassembled WGS sequence"/>
</dbReference>
<comment type="caution">
    <text evidence="2">The sequence shown here is derived from an EMBL/GenBank/DDBJ whole genome shotgun (WGS) entry which is preliminary data.</text>
</comment>
<dbReference type="RefSeq" id="WP_330196102.1">
    <property type="nucleotide sequence ID" value="NZ_JAZDRO010000002.1"/>
</dbReference>